<evidence type="ECO:0000313" key="2">
    <source>
        <dbReference type="EMBL" id="GGE17072.1"/>
    </source>
</evidence>
<reference evidence="2" key="1">
    <citation type="journal article" date="2014" name="Int. J. Syst. Evol. Microbiol.">
        <title>Complete genome sequence of Corynebacterium casei LMG S-19264T (=DSM 44701T), isolated from a smear-ripened cheese.</title>
        <authorList>
            <consortium name="US DOE Joint Genome Institute (JGI-PGF)"/>
            <person name="Walter F."/>
            <person name="Albersmeier A."/>
            <person name="Kalinowski J."/>
            <person name="Ruckert C."/>
        </authorList>
    </citation>
    <scope>NUCLEOTIDE SEQUENCE</scope>
    <source>
        <strain evidence="2">CGMCC 1.15519</strain>
    </source>
</reference>
<feature type="compositionally biased region" description="Basic and acidic residues" evidence="1">
    <location>
        <begin position="241"/>
        <end position="250"/>
    </location>
</feature>
<dbReference type="AlphaFoldDB" id="A0A916ZWS1"/>
<comment type="caution">
    <text evidence="2">The sequence shown here is derived from an EMBL/GenBank/DDBJ whole genome shotgun (WGS) entry which is preliminary data.</text>
</comment>
<name>A0A916ZWS1_9SPHN</name>
<feature type="region of interest" description="Disordered" evidence="1">
    <location>
        <begin position="230"/>
        <end position="250"/>
    </location>
</feature>
<keyword evidence="3" id="KW-1185">Reference proteome</keyword>
<evidence type="ECO:0000256" key="1">
    <source>
        <dbReference type="SAM" id="MobiDB-lite"/>
    </source>
</evidence>
<protein>
    <recommendedName>
        <fullName evidence="4">Terminase small subunit</fullName>
    </recommendedName>
</protein>
<reference evidence="2" key="2">
    <citation type="submission" date="2020-09" db="EMBL/GenBank/DDBJ databases">
        <authorList>
            <person name="Sun Q."/>
            <person name="Zhou Y."/>
        </authorList>
    </citation>
    <scope>NUCLEOTIDE SEQUENCE</scope>
    <source>
        <strain evidence="2">CGMCC 1.15519</strain>
    </source>
</reference>
<gene>
    <name evidence="2" type="ORF">GCM10011529_24420</name>
</gene>
<proteinExistence type="predicted"/>
<accession>A0A916ZWS1</accession>
<evidence type="ECO:0000313" key="3">
    <source>
        <dbReference type="Proteomes" id="UP000635071"/>
    </source>
</evidence>
<dbReference type="Proteomes" id="UP000635071">
    <property type="component" value="Unassembled WGS sequence"/>
</dbReference>
<evidence type="ECO:0008006" key="4">
    <source>
        <dbReference type="Google" id="ProtNLM"/>
    </source>
</evidence>
<sequence length="250" mass="27152">MGFAHAPCLLSCPCPTTNHIGYNPDMDTSLTPLATRPHPPMRPNRNGWTASRQAIFIDALADTASVTQAALRAGMSRQAANWLRRHPAAHDFRLAWDAALTFAWQHVEASALERVINGETETIERDGVVVTRHRPCSPRLLTHMVDRAVAGREKSELAAKPGRPAPGVVEQMREAIRALGAGRDRAPDEAVIYAEDGCTIVRKVVIDNEPEARPARPANAGDRAVQALDDLTHGFTDQPGWEDRAGGDPG</sequence>
<organism evidence="2 3">
    <name type="scientific">Sandarakinorhabdus glacialis</name>
    <dbReference type="NCBI Taxonomy" id="1614636"/>
    <lineage>
        <taxon>Bacteria</taxon>
        <taxon>Pseudomonadati</taxon>
        <taxon>Pseudomonadota</taxon>
        <taxon>Alphaproteobacteria</taxon>
        <taxon>Sphingomonadales</taxon>
        <taxon>Sphingosinicellaceae</taxon>
        <taxon>Sandarakinorhabdus</taxon>
    </lineage>
</organism>
<dbReference type="EMBL" id="BMJM01000009">
    <property type="protein sequence ID" value="GGE17072.1"/>
    <property type="molecule type" value="Genomic_DNA"/>
</dbReference>